<keyword evidence="2" id="KW-1185">Reference proteome</keyword>
<accession>A0A507F4W8</accession>
<organism evidence="1 2">
    <name type="scientific">Chytriomyces confervae</name>
    <dbReference type="NCBI Taxonomy" id="246404"/>
    <lineage>
        <taxon>Eukaryota</taxon>
        <taxon>Fungi</taxon>
        <taxon>Fungi incertae sedis</taxon>
        <taxon>Chytridiomycota</taxon>
        <taxon>Chytridiomycota incertae sedis</taxon>
        <taxon>Chytridiomycetes</taxon>
        <taxon>Chytridiales</taxon>
        <taxon>Chytriomycetaceae</taxon>
        <taxon>Chytriomyces</taxon>
    </lineage>
</organism>
<dbReference type="OrthoDB" id="2101192at2759"/>
<comment type="caution">
    <text evidence="1">The sequence shown here is derived from an EMBL/GenBank/DDBJ whole genome shotgun (WGS) entry which is preliminary data.</text>
</comment>
<proteinExistence type="predicted"/>
<dbReference type="EMBL" id="QEAP01000278">
    <property type="protein sequence ID" value="TPX70725.1"/>
    <property type="molecule type" value="Genomic_DNA"/>
</dbReference>
<dbReference type="AlphaFoldDB" id="A0A507F4W8"/>
<sequence>MSRFLPFTAGVIVSATAYSLFSSQIEHDAKHARRQLSHMSTNLLKAANEPTQTESRVSSAQPSVFGQVFGTSTTELFGTNSYRGTWNSAAEKWNSGIRSAAAYLTGEHL</sequence>
<dbReference type="Proteomes" id="UP000320333">
    <property type="component" value="Unassembled WGS sequence"/>
</dbReference>
<name>A0A507F4W8_9FUNG</name>
<gene>
    <name evidence="1" type="ORF">CcCBS67573_g06465</name>
</gene>
<evidence type="ECO:0000313" key="1">
    <source>
        <dbReference type="EMBL" id="TPX70725.1"/>
    </source>
</evidence>
<protein>
    <submittedName>
        <fullName evidence="1">Uncharacterized protein</fullName>
    </submittedName>
</protein>
<reference evidence="1 2" key="1">
    <citation type="journal article" date="2019" name="Sci. Rep.">
        <title>Comparative genomics of chytrid fungi reveal insights into the obligate biotrophic and pathogenic lifestyle of Synchytrium endobioticum.</title>
        <authorList>
            <person name="van de Vossenberg B.T.L.H."/>
            <person name="Warris S."/>
            <person name="Nguyen H.D.T."/>
            <person name="van Gent-Pelzer M.P.E."/>
            <person name="Joly D.L."/>
            <person name="van de Geest H.C."/>
            <person name="Bonants P.J.M."/>
            <person name="Smith D.S."/>
            <person name="Levesque C.A."/>
            <person name="van der Lee T.A.J."/>
        </authorList>
    </citation>
    <scope>NUCLEOTIDE SEQUENCE [LARGE SCALE GENOMIC DNA]</scope>
    <source>
        <strain evidence="1 2">CBS 675.73</strain>
    </source>
</reference>
<evidence type="ECO:0000313" key="2">
    <source>
        <dbReference type="Proteomes" id="UP000320333"/>
    </source>
</evidence>